<dbReference type="EMBL" id="CP001397">
    <property type="protein sequence ID" value="AGC78130.1"/>
    <property type="molecule type" value="Genomic_DNA"/>
</dbReference>
<sequence length="37" mass="4621">MVFNSCKNRIKFFAMEKLYVRYRDYFYTAFAKAELQQ</sequence>
<evidence type="ECO:0000313" key="1">
    <source>
        <dbReference type="EMBL" id="AGC78130.1"/>
    </source>
</evidence>
<dbReference type="HOGENOM" id="CLU_3346581_0_0_10"/>
<dbReference type="PATRIC" id="fig|592029.3.peg.2976"/>
<evidence type="ECO:0000313" key="2">
    <source>
        <dbReference type="Proteomes" id="UP000011173"/>
    </source>
</evidence>
<organism evidence="1 2">
    <name type="scientific">Nonlabens dokdonensis (strain DSM 17205 / KCTC 12402 / DSW-6)</name>
    <name type="common">Donghaeana dokdonensis</name>
    <dbReference type="NCBI Taxonomy" id="592029"/>
    <lineage>
        <taxon>Bacteria</taxon>
        <taxon>Pseudomonadati</taxon>
        <taxon>Bacteroidota</taxon>
        <taxon>Flavobacteriia</taxon>
        <taxon>Flavobacteriales</taxon>
        <taxon>Flavobacteriaceae</taxon>
        <taxon>Nonlabens</taxon>
    </lineage>
</organism>
<protein>
    <submittedName>
        <fullName evidence="1">Uncharacterized protein</fullName>
    </submittedName>
</protein>
<proteinExistence type="predicted"/>
<name>L7W8U5_NONDD</name>
<accession>L7W8U5</accession>
<reference evidence="1 2" key="1">
    <citation type="journal article" date="2013" name="Genome Biol. Evol.">
        <title>Genomic makeup of the marine flavobacterium Nonlabens (Donghaeana) dokdonensis DSW-6 and identification of a novel class of rhodopsins.</title>
        <authorList>
            <person name="Kwon S.K."/>
            <person name="Kim B.K."/>
            <person name="Song J.Y."/>
            <person name="Kwak M.J."/>
            <person name="Lee C.H."/>
            <person name="Yoon J.H."/>
            <person name="Oh T.K."/>
            <person name="Kim J.F."/>
        </authorList>
    </citation>
    <scope>NUCLEOTIDE SEQUENCE [LARGE SCALE GENOMIC DNA]</scope>
    <source>
        <strain evidence="2">DSM 17205 / KCTC 12402 / DSW-6</strain>
    </source>
</reference>
<dbReference type="AlphaFoldDB" id="L7W8U5"/>
<dbReference type="STRING" id="592029.DDD_3003"/>
<gene>
    <name evidence="1" type="ordered locus">DDD_3003</name>
</gene>
<dbReference type="KEGG" id="ndo:DDD_3003"/>
<dbReference type="Proteomes" id="UP000011173">
    <property type="component" value="Chromosome"/>
</dbReference>